<dbReference type="Proteomes" id="UP000198462">
    <property type="component" value="Unassembled WGS sequence"/>
</dbReference>
<sequence>MTAIETASAVQRGETSARAEVDAAIARIEARDDELNAVVVRRFEDARREADALDRQGALADLPLAGVPMTIKESYDLAGLPTTWGSDALAGFTAVEDALVARRLRAAGAIILGKTNVPPMLADWQSKNGIYGTTHNPHRHGFSPGGSSGGAAAALAAGYVPLEFGSDIGGSIRVPAHFCGVWGHKPTYGVVPMDGHLFPGTDGHEPDMGVGGPLARDPADLELALRLTARHPLAPAAVETLAGTRIAVLGVHPTAPCGDEILASVEAAARAARDAGATIVCDAAWPDLAALHSDYLRLLLTTLGRGQPLPDGVAMPSVEDWWQQLDQQARARRAWDRLFEDVDIVVAPVAGITAFPIDDGNSESRLVEVNGEASPWGLQLAYAGLCNYPGLPGTAMPVSRSSDGLPIGIQVIGPRYEDFTTLGAARMIAAALAK</sequence>
<dbReference type="EMBL" id="NFZT01000001">
    <property type="protein sequence ID" value="OWV34569.1"/>
    <property type="molecule type" value="Genomic_DNA"/>
</dbReference>
<dbReference type="InterPro" id="IPR036928">
    <property type="entry name" value="AS_sf"/>
</dbReference>
<organism evidence="2 3">
    <name type="scientific">Pacificimonas flava</name>
    <dbReference type="NCBI Taxonomy" id="1234595"/>
    <lineage>
        <taxon>Bacteria</taxon>
        <taxon>Pseudomonadati</taxon>
        <taxon>Pseudomonadota</taxon>
        <taxon>Alphaproteobacteria</taxon>
        <taxon>Sphingomonadales</taxon>
        <taxon>Sphingosinicellaceae</taxon>
        <taxon>Pacificimonas</taxon>
    </lineage>
</organism>
<gene>
    <name evidence="2" type="ORF">B5C34_01015</name>
</gene>
<dbReference type="Gene3D" id="3.90.1300.10">
    <property type="entry name" value="Amidase signature (AS) domain"/>
    <property type="match status" value="1"/>
</dbReference>
<dbReference type="OrthoDB" id="7490557at2"/>
<evidence type="ECO:0000259" key="1">
    <source>
        <dbReference type="Pfam" id="PF01425"/>
    </source>
</evidence>
<dbReference type="PANTHER" id="PTHR43372">
    <property type="entry name" value="FATTY-ACID AMIDE HYDROLASE"/>
    <property type="match status" value="1"/>
</dbReference>
<feature type="domain" description="Amidase" evidence="1">
    <location>
        <begin position="21"/>
        <end position="300"/>
    </location>
</feature>
<accession>A0A219B9S7</accession>
<proteinExistence type="predicted"/>
<dbReference type="SUPFAM" id="SSF75304">
    <property type="entry name" value="Amidase signature (AS) enzymes"/>
    <property type="match status" value="1"/>
</dbReference>
<evidence type="ECO:0000313" key="3">
    <source>
        <dbReference type="Proteomes" id="UP000198462"/>
    </source>
</evidence>
<name>A0A219B9S7_9SPHN</name>
<feature type="domain" description="Amidase" evidence="1">
    <location>
        <begin position="323"/>
        <end position="422"/>
    </location>
</feature>
<comment type="caution">
    <text evidence="2">The sequence shown here is derived from an EMBL/GenBank/DDBJ whole genome shotgun (WGS) entry which is preliminary data.</text>
</comment>
<dbReference type="InterPro" id="IPR023631">
    <property type="entry name" value="Amidase_dom"/>
</dbReference>
<dbReference type="InterPro" id="IPR052739">
    <property type="entry name" value="FAAH2"/>
</dbReference>
<keyword evidence="3" id="KW-1185">Reference proteome</keyword>
<dbReference type="PANTHER" id="PTHR43372:SF4">
    <property type="entry name" value="FATTY-ACID AMIDE HYDROLASE 2"/>
    <property type="match status" value="1"/>
</dbReference>
<dbReference type="GO" id="GO:0012505">
    <property type="term" value="C:endomembrane system"/>
    <property type="evidence" value="ECO:0007669"/>
    <property type="project" value="TreeGrafter"/>
</dbReference>
<dbReference type="RefSeq" id="WP_088713270.1">
    <property type="nucleotide sequence ID" value="NZ_NFZT01000001.1"/>
</dbReference>
<reference evidence="3" key="1">
    <citation type="submission" date="2017-05" db="EMBL/GenBank/DDBJ databases">
        <authorList>
            <person name="Lin X."/>
        </authorList>
    </citation>
    <scope>NUCLEOTIDE SEQUENCE [LARGE SCALE GENOMIC DNA]</scope>
    <source>
        <strain evidence="3">JLT2012</strain>
    </source>
</reference>
<dbReference type="Pfam" id="PF01425">
    <property type="entry name" value="Amidase"/>
    <property type="match status" value="2"/>
</dbReference>
<protein>
    <submittedName>
        <fullName evidence="2">Amidase</fullName>
    </submittedName>
</protein>
<dbReference type="AlphaFoldDB" id="A0A219B9S7"/>
<evidence type="ECO:0000313" key="2">
    <source>
        <dbReference type="EMBL" id="OWV34569.1"/>
    </source>
</evidence>